<keyword evidence="3" id="KW-1185">Reference proteome</keyword>
<evidence type="ECO:0000313" key="2">
    <source>
        <dbReference type="EMBL" id="SMH64787.1"/>
    </source>
</evidence>
<dbReference type="Proteomes" id="UP000193925">
    <property type="component" value="Chromosome AFERRI"/>
</dbReference>
<name>A0A060UUT9_9PROT</name>
<gene>
    <name evidence="2" type="ORF">AFERRI_10821</name>
    <name evidence="1" type="ORF">AFERRI_80035</name>
</gene>
<accession>A0A060UUT9</accession>
<reference evidence="1" key="2">
    <citation type="submission" date="2014-07" db="EMBL/GenBank/DDBJ databases">
        <title>Initial genome analysis of the psychrotolerant acidophile Acidithiobacillus ferrivorans CF27: insights into iron and sulfur oxidation pathways and into biofilm formation.</title>
        <authorList>
            <person name="Talla E."/>
            <person name="Hedrich S."/>
            <person name="Mangenot S."/>
            <person name="Ji B."/>
            <person name="Johnson D.B."/>
            <person name="Barbe V."/>
            <person name="Bonnefoy V."/>
        </authorList>
    </citation>
    <scope>NUCLEOTIDE SEQUENCE [LARGE SCALE GENOMIC DNA]</scope>
    <source>
        <strain evidence="1">CF27</strain>
    </source>
</reference>
<reference evidence="2 3" key="3">
    <citation type="submission" date="2017-03" db="EMBL/GenBank/DDBJ databases">
        <authorList>
            <person name="Regsiter A."/>
            <person name="William W."/>
        </authorList>
    </citation>
    <scope>NUCLEOTIDE SEQUENCE [LARGE SCALE GENOMIC DNA]</scope>
    <source>
        <strain evidence="2">PRJEB5721</strain>
    </source>
</reference>
<protein>
    <submittedName>
        <fullName evidence="1">Uncharacterized protein</fullName>
    </submittedName>
</protein>
<reference evidence="1" key="1">
    <citation type="submission" date="2014-03" db="EMBL/GenBank/DDBJ databases">
        <authorList>
            <person name="Genoscope - CEA"/>
        </authorList>
    </citation>
    <scope>NUCLEOTIDE SEQUENCE [LARGE SCALE GENOMIC DNA]</scope>
    <source>
        <strain evidence="1">CF27</strain>
    </source>
</reference>
<dbReference type="EMBL" id="CCCS020000078">
    <property type="protein sequence ID" value="CDQ12086.1"/>
    <property type="molecule type" value="Genomic_DNA"/>
</dbReference>
<dbReference type="EMBL" id="LT841305">
    <property type="protein sequence ID" value="SMH64787.1"/>
    <property type="molecule type" value="Genomic_DNA"/>
</dbReference>
<proteinExistence type="predicted"/>
<organism evidence="1">
    <name type="scientific">Acidithiobacillus ferrivorans</name>
    <dbReference type="NCBI Taxonomy" id="160808"/>
    <lineage>
        <taxon>Bacteria</taxon>
        <taxon>Pseudomonadati</taxon>
        <taxon>Pseudomonadota</taxon>
        <taxon>Acidithiobacillia</taxon>
        <taxon>Acidithiobacillales</taxon>
        <taxon>Acidithiobacillaceae</taxon>
        <taxon>Acidithiobacillus</taxon>
    </lineage>
</organism>
<evidence type="ECO:0000313" key="3">
    <source>
        <dbReference type="Proteomes" id="UP000193925"/>
    </source>
</evidence>
<dbReference type="AlphaFoldDB" id="A0A060UUT9"/>
<sequence>MLEDGTLRVFLADWFFEQEIAQGHYPQRQVTEIH</sequence>
<evidence type="ECO:0000313" key="1">
    <source>
        <dbReference type="EMBL" id="CDQ12086.1"/>
    </source>
</evidence>